<name>A0A9D1UZC2_9BACT</name>
<dbReference type="Proteomes" id="UP000824202">
    <property type="component" value="Unassembled WGS sequence"/>
</dbReference>
<sequence>MKKIYSFLIMPFIGMALSLGSCSDDNGGNNNSGNGGNNNGGGQEPIEQVHYDIWVGLDQNAMGRFGTLLVKNVNSLESRDSITFRGEGCDVTATFGKTESSIIRGQYYYAVDAVNEDRYVKYRIMNNQLERVAEHPFGENTYEAGKYTHVWLDDNTLVILAANGEANEVLWTKLDATTMNVLAEGNLGLAGHEGHDVTKFTTSGLAAYRASDNKIIYAFKHNPGRKQTAPPYFYVAFINATDMTVESIVKEARAEEMAGSAYGELRQHKMFFDEDENLYIACNTKIEGAEDNTCQYGSLLRIPAGKTDFDSYQGFRNKQGKIVTVDYMGDNKALLYLQDPEHTGTGTDNSKYEGWGNGYNCYYAMLDLTTDELTEFQYDGKPLPFCSGTFSQRSFVLGNKAFIGVNPETSNPMVYVYDMDAKTVTPGISIQEGYIFTRINYITD</sequence>
<feature type="chain" id="PRO_5038866286" description="DUF4374 domain-containing protein" evidence="1">
    <location>
        <begin position="24"/>
        <end position="444"/>
    </location>
</feature>
<evidence type="ECO:0008006" key="4">
    <source>
        <dbReference type="Google" id="ProtNLM"/>
    </source>
</evidence>
<feature type="signal peptide" evidence="1">
    <location>
        <begin position="1"/>
        <end position="23"/>
    </location>
</feature>
<dbReference type="EMBL" id="DXFT01000081">
    <property type="protein sequence ID" value="HIX03276.1"/>
    <property type="molecule type" value="Genomic_DNA"/>
</dbReference>
<reference evidence="2" key="2">
    <citation type="submission" date="2021-04" db="EMBL/GenBank/DDBJ databases">
        <authorList>
            <person name="Gilroy R."/>
        </authorList>
    </citation>
    <scope>NUCLEOTIDE SEQUENCE</scope>
    <source>
        <strain evidence="2">23274</strain>
    </source>
</reference>
<gene>
    <name evidence="2" type="ORF">H9863_04050</name>
</gene>
<protein>
    <recommendedName>
        <fullName evidence="4">DUF4374 domain-containing protein</fullName>
    </recommendedName>
</protein>
<evidence type="ECO:0000256" key="1">
    <source>
        <dbReference type="SAM" id="SignalP"/>
    </source>
</evidence>
<organism evidence="2 3">
    <name type="scientific">Candidatus Odoribacter faecigallinarum</name>
    <dbReference type="NCBI Taxonomy" id="2838706"/>
    <lineage>
        <taxon>Bacteria</taxon>
        <taxon>Pseudomonadati</taxon>
        <taxon>Bacteroidota</taxon>
        <taxon>Bacteroidia</taxon>
        <taxon>Bacteroidales</taxon>
        <taxon>Odoribacteraceae</taxon>
        <taxon>Odoribacter</taxon>
    </lineage>
</organism>
<keyword evidence="1" id="KW-0732">Signal</keyword>
<comment type="caution">
    <text evidence="2">The sequence shown here is derived from an EMBL/GenBank/DDBJ whole genome shotgun (WGS) entry which is preliminary data.</text>
</comment>
<dbReference type="AlphaFoldDB" id="A0A9D1UZC2"/>
<proteinExistence type="predicted"/>
<dbReference type="PROSITE" id="PS51257">
    <property type="entry name" value="PROKAR_LIPOPROTEIN"/>
    <property type="match status" value="1"/>
</dbReference>
<evidence type="ECO:0000313" key="3">
    <source>
        <dbReference type="Proteomes" id="UP000824202"/>
    </source>
</evidence>
<evidence type="ECO:0000313" key="2">
    <source>
        <dbReference type="EMBL" id="HIX03276.1"/>
    </source>
</evidence>
<reference evidence="2" key="1">
    <citation type="journal article" date="2021" name="PeerJ">
        <title>Extensive microbial diversity within the chicken gut microbiome revealed by metagenomics and culture.</title>
        <authorList>
            <person name="Gilroy R."/>
            <person name="Ravi A."/>
            <person name="Getino M."/>
            <person name="Pursley I."/>
            <person name="Horton D.L."/>
            <person name="Alikhan N.F."/>
            <person name="Baker D."/>
            <person name="Gharbi K."/>
            <person name="Hall N."/>
            <person name="Watson M."/>
            <person name="Adriaenssens E.M."/>
            <person name="Foster-Nyarko E."/>
            <person name="Jarju S."/>
            <person name="Secka A."/>
            <person name="Antonio M."/>
            <person name="Oren A."/>
            <person name="Chaudhuri R.R."/>
            <person name="La Ragione R."/>
            <person name="Hildebrand F."/>
            <person name="Pallen M.J."/>
        </authorList>
    </citation>
    <scope>NUCLEOTIDE SEQUENCE</scope>
    <source>
        <strain evidence="2">23274</strain>
    </source>
</reference>
<accession>A0A9D1UZC2</accession>